<accession>A0A098GKM5</accession>
<reference evidence="1 2" key="1">
    <citation type="submission" date="2014-09" db="EMBL/GenBank/DDBJ databases">
        <authorList>
            <person name="Loux Valentin"/>
            <person name="Dugat Thibaut"/>
        </authorList>
    </citation>
    <scope>NUCLEOTIDE SEQUENCE [LARGE SCALE GENOMIC DNA]</scope>
    <source>
        <strain evidence="1 2">BOV-10_179</strain>
    </source>
</reference>
<gene>
    <name evidence="1" type="ORF">ANAPHAGO_00057</name>
</gene>
<proteinExistence type="predicted"/>
<evidence type="ECO:0000313" key="1">
    <source>
        <dbReference type="EMBL" id="CEH11076.1"/>
    </source>
</evidence>
<dbReference type="AlphaFoldDB" id="A0A098GKM5"/>
<dbReference type="EMBL" id="CCXQ01000059">
    <property type="protein sequence ID" value="CEH11076.1"/>
    <property type="molecule type" value="Genomic_DNA"/>
</dbReference>
<sequence>MSRSSNLWLLAWSQVPWLEMTGEVRLCIEIRLSAITAS</sequence>
<dbReference type="Proteomes" id="UP000055047">
    <property type="component" value="Unassembled WGS sequence"/>
</dbReference>
<protein>
    <submittedName>
        <fullName evidence="1">Uncharacterized protein</fullName>
    </submittedName>
</protein>
<name>A0A098GKM5_ANAPH</name>
<evidence type="ECO:0000313" key="2">
    <source>
        <dbReference type="Proteomes" id="UP000055047"/>
    </source>
</evidence>
<organism evidence="1 2">
    <name type="scientific">Anaplasma phagocytophilum</name>
    <name type="common">Ehrlichia phagocytophila</name>
    <dbReference type="NCBI Taxonomy" id="948"/>
    <lineage>
        <taxon>Bacteria</taxon>
        <taxon>Pseudomonadati</taxon>
        <taxon>Pseudomonadota</taxon>
        <taxon>Alphaproteobacteria</taxon>
        <taxon>Rickettsiales</taxon>
        <taxon>Anaplasmataceae</taxon>
        <taxon>Anaplasma</taxon>
        <taxon>phagocytophilum group</taxon>
    </lineage>
</organism>